<reference evidence="2" key="1">
    <citation type="submission" date="2016-10" db="EMBL/GenBank/DDBJ databases">
        <authorList>
            <person name="Varghese N."/>
            <person name="Submissions S."/>
        </authorList>
    </citation>
    <scope>NUCLEOTIDE SEQUENCE [LARGE SCALE GENOMIC DNA]</scope>
    <source>
        <strain evidence="2">DSM 18733</strain>
    </source>
</reference>
<evidence type="ECO:0000313" key="1">
    <source>
        <dbReference type="EMBL" id="SEM02831.1"/>
    </source>
</evidence>
<gene>
    <name evidence="1" type="ORF">SAMN05661044_04040</name>
</gene>
<accession>A0A1H7V0R3</accession>
<evidence type="ECO:0000313" key="2">
    <source>
        <dbReference type="Proteomes" id="UP000199421"/>
    </source>
</evidence>
<sequence>MKFFLPLLCMVFVYGCTKEESPLVPVEITITSKSGILEIHYMPNKIDTLTKKQETTTIRVLDGDYVRIKRICPEKEALQYNIKTANNSYLSVLLKNGDINTHAIHVY</sequence>
<proteinExistence type="predicted"/>
<dbReference type="RefSeq" id="WP_093328026.1">
    <property type="nucleotide sequence ID" value="NZ_FOAF01000006.1"/>
</dbReference>
<dbReference type="AlphaFoldDB" id="A0A1H7V0R3"/>
<organism evidence="1 2">
    <name type="scientific">Olivibacter domesticus</name>
    <name type="common">Pseudosphingobacterium domesticum</name>
    <dbReference type="NCBI Taxonomy" id="407022"/>
    <lineage>
        <taxon>Bacteria</taxon>
        <taxon>Pseudomonadati</taxon>
        <taxon>Bacteroidota</taxon>
        <taxon>Sphingobacteriia</taxon>
        <taxon>Sphingobacteriales</taxon>
        <taxon>Sphingobacteriaceae</taxon>
        <taxon>Olivibacter</taxon>
    </lineage>
</organism>
<evidence type="ECO:0008006" key="3">
    <source>
        <dbReference type="Google" id="ProtNLM"/>
    </source>
</evidence>
<keyword evidence="2" id="KW-1185">Reference proteome</keyword>
<name>A0A1H7V0R3_OLID1</name>
<dbReference type="PROSITE" id="PS51257">
    <property type="entry name" value="PROKAR_LIPOPROTEIN"/>
    <property type="match status" value="1"/>
</dbReference>
<protein>
    <recommendedName>
        <fullName evidence="3">Lipoprotein</fullName>
    </recommendedName>
</protein>
<dbReference type="Proteomes" id="UP000199421">
    <property type="component" value="Unassembled WGS sequence"/>
</dbReference>
<dbReference type="OrthoDB" id="797771at2"/>
<dbReference type="EMBL" id="FOAF01000006">
    <property type="protein sequence ID" value="SEM02831.1"/>
    <property type="molecule type" value="Genomic_DNA"/>
</dbReference>